<comment type="caution">
    <text evidence="5">The sequence shown here is derived from an EMBL/GenBank/DDBJ whole genome shotgun (WGS) entry which is preliminary data.</text>
</comment>
<comment type="function">
    <text evidence="3">Required for maturation of 30S ribosomal subunits.</text>
</comment>
<evidence type="ECO:0000259" key="4">
    <source>
        <dbReference type="Pfam" id="PF02576"/>
    </source>
</evidence>
<dbReference type="Proteomes" id="UP001500390">
    <property type="component" value="Unassembled WGS sequence"/>
</dbReference>
<evidence type="ECO:0000313" key="6">
    <source>
        <dbReference type="Proteomes" id="UP001500390"/>
    </source>
</evidence>
<comment type="subcellular location">
    <subcellularLocation>
        <location evidence="3">Cytoplasm</location>
    </subcellularLocation>
</comment>
<dbReference type="Pfam" id="PF02576">
    <property type="entry name" value="RimP_N"/>
    <property type="match status" value="1"/>
</dbReference>
<dbReference type="InterPro" id="IPR028989">
    <property type="entry name" value="RimP_N"/>
</dbReference>
<keyword evidence="2 3" id="KW-0690">Ribosome biogenesis</keyword>
<dbReference type="HAMAP" id="MF_01077">
    <property type="entry name" value="RimP"/>
    <property type="match status" value="1"/>
</dbReference>
<keyword evidence="1 3" id="KW-0963">Cytoplasm</keyword>
<comment type="similarity">
    <text evidence="3">Belongs to the RimP family.</text>
</comment>
<organism evidence="5 6">
    <name type="scientific">Ornithinibacter aureus</name>
    <dbReference type="NCBI Taxonomy" id="622664"/>
    <lineage>
        <taxon>Bacteria</taxon>
        <taxon>Bacillati</taxon>
        <taxon>Actinomycetota</taxon>
        <taxon>Actinomycetes</taxon>
        <taxon>Micrococcales</taxon>
        <taxon>Intrasporangiaceae</taxon>
        <taxon>Ornithinibacter</taxon>
    </lineage>
</organism>
<dbReference type="PANTHER" id="PTHR33867:SF1">
    <property type="entry name" value="RIBOSOME MATURATION FACTOR RIMP"/>
    <property type="match status" value="1"/>
</dbReference>
<dbReference type="RefSeq" id="WP_159900076.1">
    <property type="nucleotide sequence ID" value="NZ_BAABFX010000036.1"/>
</dbReference>
<evidence type="ECO:0000256" key="1">
    <source>
        <dbReference type="ARBA" id="ARBA00022490"/>
    </source>
</evidence>
<dbReference type="PANTHER" id="PTHR33867">
    <property type="entry name" value="RIBOSOME MATURATION FACTOR RIMP"/>
    <property type="match status" value="1"/>
</dbReference>
<name>A0ABP8K2C2_9MICO</name>
<evidence type="ECO:0000313" key="5">
    <source>
        <dbReference type="EMBL" id="GAA4399594.1"/>
    </source>
</evidence>
<dbReference type="InterPro" id="IPR003728">
    <property type="entry name" value="Ribosome_maturation_RimP"/>
</dbReference>
<proteinExistence type="inferred from homology"/>
<feature type="domain" description="Ribosome maturation factor RimP N-terminal" evidence="4">
    <location>
        <begin position="11"/>
        <end position="93"/>
    </location>
</feature>
<evidence type="ECO:0000256" key="3">
    <source>
        <dbReference type="HAMAP-Rule" id="MF_01077"/>
    </source>
</evidence>
<dbReference type="NCBIfam" id="NF000930">
    <property type="entry name" value="PRK00092.2-2"/>
    <property type="match status" value="1"/>
</dbReference>
<accession>A0ABP8K2C2</accession>
<gene>
    <name evidence="3 5" type="primary">rimP</name>
    <name evidence="5" type="ORF">GCM10023153_25870</name>
</gene>
<dbReference type="SUPFAM" id="SSF75420">
    <property type="entry name" value="YhbC-like, N-terminal domain"/>
    <property type="match status" value="1"/>
</dbReference>
<dbReference type="Gene3D" id="3.30.300.70">
    <property type="entry name" value="RimP-like superfamily, N-terminal"/>
    <property type="match status" value="1"/>
</dbReference>
<dbReference type="InterPro" id="IPR035956">
    <property type="entry name" value="RimP_N_sf"/>
</dbReference>
<sequence>MTTADGIRPTVQDAVEGIGLVLEDVAVTPAGRRRVVKVLVDRDPGPQDVADEPTDPLTLDEVADATRAVSDALDASDLMGEQPYTLEVSSPGVGRPLTLPRHFRRNVGRLVTATHDGQEVTGRVLRASGTDVTLDIPATRSTPSRTQTLAYAGLERAAVQVEFARPDDKDS</sequence>
<reference evidence="6" key="1">
    <citation type="journal article" date="2019" name="Int. J. Syst. Evol. Microbiol.">
        <title>The Global Catalogue of Microorganisms (GCM) 10K type strain sequencing project: providing services to taxonomists for standard genome sequencing and annotation.</title>
        <authorList>
            <consortium name="The Broad Institute Genomics Platform"/>
            <consortium name="The Broad Institute Genome Sequencing Center for Infectious Disease"/>
            <person name="Wu L."/>
            <person name="Ma J."/>
        </authorList>
    </citation>
    <scope>NUCLEOTIDE SEQUENCE [LARGE SCALE GENOMIC DNA]</scope>
    <source>
        <strain evidence="6">JCM 17738</strain>
    </source>
</reference>
<evidence type="ECO:0000256" key="2">
    <source>
        <dbReference type="ARBA" id="ARBA00022517"/>
    </source>
</evidence>
<dbReference type="EMBL" id="BAABFX010000036">
    <property type="protein sequence ID" value="GAA4399594.1"/>
    <property type="molecule type" value="Genomic_DNA"/>
</dbReference>
<protein>
    <recommendedName>
        <fullName evidence="3">Ribosome maturation factor RimP</fullName>
    </recommendedName>
</protein>
<keyword evidence="6" id="KW-1185">Reference proteome</keyword>